<keyword evidence="2" id="KW-0472">Membrane</keyword>
<dbReference type="EMBL" id="FR824048">
    <property type="protein sequence ID" value="CCA14295.1"/>
    <property type="molecule type" value="Genomic_DNA"/>
</dbReference>
<feature type="transmembrane region" description="Helical" evidence="2">
    <location>
        <begin position="132"/>
        <end position="153"/>
    </location>
</feature>
<feature type="compositionally biased region" description="Polar residues" evidence="1">
    <location>
        <begin position="231"/>
        <end position="254"/>
    </location>
</feature>
<feature type="region of interest" description="Disordered" evidence="1">
    <location>
        <begin position="217"/>
        <end position="258"/>
    </location>
</feature>
<feature type="compositionally biased region" description="Polar residues" evidence="1">
    <location>
        <begin position="1"/>
        <end position="19"/>
    </location>
</feature>
<feature type="region of interest" description="Disordered" evidence="1">
    <location>
        <begin position="167"/>
        <end position="187"/>
    </location>
</feature>
<evidence type="ECO:0000313" key="3">
    <source>
        <dbReference type="EMBL" id="CCA14295.1"/>
    </source>
</evidence>
<feature type="region of interest" description="Disordered" evidence="1">
    <location>
        <begin position="1"/>
        <end position="23"/>
    </location>
</feature>
<feature type="region of interest" description="Disordered" evidence="1">
    <location>
        <begin position="308"/>
        <end position="332"/>
    </location>
</feature>
<gene>
    <name evidence="3" type="primary">AlNc14C3G403</name>
    <name evidence="3" type="ORF">ALNC14_004380</name>
</gene>
<protein>
    <submittedName>
        <fullName evidence="3">AlNc14C3G403 protein</fullName>
    </submittedName>
</protein>
<keyword evidence="2" id="KW-0812">Transmembrane</keyword>
<proteinExistence type="predicted"/>
<accession>F0VZS4</accession>
<feature type="compositionally biased region" description="Polar residues" evidence="1">
    <location>
        <begin position="314"/>
        <end position="332"/>
    </location>
</feature>
<dbReference type="HOGENOM" id="CLU_837863_0_0_1"/>
<reference evidence="3" key="1">
    <citation type="journal article" date="2011" name="PLoS Biol.">
        <title>Gene gain and loss during evolution of obligate parasitism in the white rust pathogen of Arabidopsis thaliana.</title>
        <authorList>
            <person name="Kemen E."/>
            <person name="Gardiner A."/>
            <person name="Schultz-Larsen T."/>
            <person name="Kemen A.C."/>
            <person name="Balmuth A.L."/>
            <person name="Robert-Seilaniantz A."/>
            <person name="Bailey K."/>
            <person name="Holub E."/>
            <person name="Studholme D.J."/>
            <person name="Maclean D."/>
            <person name="Jones J.D."/>
        </authorList>
    </citation>
    <scope>NUCLEOTIDE SEQUENCE</scope>
</reference>
<evidence type="ECO:0000256" key="1">
    <source>
        <dbReference type="SAM" id="MobiDB-lite"/>
    </source>
</evidence>
<evidence type="ECO:0000256" key="2">
    <source>
        <dbReference type="SAM" id="Phobius"/>
    </source>
</evidence>
<organism evidence="3">
    <name type="scientific">Albugo laibachii Nc14</name>
    <dbReference type="NCBI Taxonomy" id="890382"/>
    <lineage>
        <taxon>Eukaryota</taxon>
        <taxon>Sar</taxon>
        <taxon>Stramenopiles</taxon>
        <taxon>Oomycota</taxon>
        <taxon>Peronosporomycetes</taxon>
        <taxon>Albuginales</taxon>
        <taxon>Albuginaceae</taxon>
        <taxon>Albugo</taxon>
    </lineage>
</organism>
<sequence length="332" mass="37040">MPNVRSTEQADTSKISTHSDNTKRYPVPVYRLGITTLAPTTRTRHKESASAALPPISDTLPMSSAAMSQRSIQSNAYILSSINSERQNDSLILRGKRGSTHRYLQSNDTPVANNDSIVIHKREPESMNRSTIVYIFVAIFSIGILIGLISKLVSRWKNSKRNKDFPYLTPTDTTATHPPEAPEVYPTTHSTYIEPTQTLMSTKCSWKKSWAFSSDASRVQASGRRPASRSIDPNLSDHSTSSSPIQMPKQTQEALPSHHNYHQHLVERKGTDVWTSALEPKSDDEEEDGINETYVSARDSFMVDEMSMYDPSSPLDSTIVKTPTSFYSSHSS</sequence>
<name>F0VZS4_9STRA</name>
<dbReference type="AlphaFoldDB" id="F0VZS4"/>
<reference evidence="3" key="2">
    <citation type="submission" date="2011-02" db="EMBL/GenBank/DDBJ databases">
        <authorList>
            <person name="MacLean D."/>
        </authorList>
    </citation>
    <scope>NUCLEOTIDE SEQUENCE</scope>
</reference>
<keyword evidence="2" id="KW-1133">Transmembrane helix</keyword>